<name>A0A812DTX3_ACAPH</name>
<feature type="transmembrane region" description="Helical" evidence="1">
    <location>
        <begin position="106"/>
        <end position="128"/>
    </location>
</feature>
<keyword evidence="1" id="KW-0812">Transmembrane</keyword>
<keyword evidence="3" id="KW-1185">Reference proteome</keyword>
<dbReference type="AlphaFoldDB" id="A0A812DTX3"/>
<evidence type="ECO:0000256" key="1">
    <source>
        <dbReference type="SAM" id="Phobius"/>
    </source>
</evidence>
<protein>
    <submittedName>
        <fullName evidence="2">Uncharacterized protein</fullName>
    </submittedName>
</protein>
<evidence type="ECO:0000313" key="3">
    <source>
        <dbReference type="Proteomes" id="UP000597762"/>
    </source>
</evidence>
<keyword evidence="1" id="KW-1133">Transmembrane helix</keyword>
<sequence length="206" mass="23612">MVLLSLLVSISLLNFFDCYFRFIFASFHHYSLPPFSPTFLTSSLPSPQISLPTLISSGFLVIPLHLIDSVSHILFSGFLLFIFFLLKFPVYSVIESSQYSFICQSFFTSCCILFRSFYASLFPVNFYIPPLPPPLPLPLPPPSLFPLPSLPLPLPSLFPSPSSPPLPFPLPSFFQFHKSLRFHFDWFLTTFSKLTYTIFFQKVKKN</sequence>
<keyword evidence="1" id="KW-0472">Membrane</keyword>
<dbReference type="EMBL" id="CAHIKZ030004146">
    <property type="protein sequence ID" value="CAE1307775.1"/>
    <property type="molecule type" value="Genomic_DNA"/>
</dbReference>
<gene>
    <name evidence="2" type="ORF">SPHA_59793</name>
</gene>
<organism evidence="2 3">
    <name type="scientific">Acanthosepion pharaonis</name>
    <name type="common">Pharaoh cuttlefish</name>
    <name type="synonym">Sepia pharaonis</name>
    <dbReference type="NCBI Taxonomy" id="158019"/>
    <lineage>
        <taxon>Eukaryota</taxon>
        <taxon>Metazoa</taxon>
        <taxon>Spiralia</taxon>
        <taxon>Lophotrochozoa</taxon>
        <taxon>Mollusca</taxon>
        <taxon>Cephalopoda</taxon>
        <taxon>Coleoidea</taxon>
        <taxon>Decapodiformes</taxon>
        <taxon>Sepiida</taxon>
        <taxon>Sepiina</taxon>
        <taxon>Sepiidae</taxon>
        <taxon>Acanthosepion</taxon>
    </lineage>
</organism>
<proteinExistence type="predicted"/>
<comment type="caution">
    <text evidence="2">The sequence shown here is derived from an EMBL/GenBank/DDBJ whole genome shotgun (WGS) entry which is preliminary data.</text>
</comment>
<accession>A0A812DTX3</accession>
<feature type="transmembrane region" description="Helical" evidence="1">
    <location>
        <begin position="74"/>
        <end position="94"/>
    </location>
</feature>
<dbReference type="Proteomes" id="UP000597762">
    <property type="component" value="Unassembled WGS sequence"/>
</dbReference>
<reference evidence="2" key="1">
    <citation type="submission" date="2021-01" db="EMBL/GenBank/DDBJ databases">
        <authorList>
            <person name="Li R."/>
            <person name="Bekaert M."/>
        </authorList>
    </citation>
    <scope>NUCLEOTIDE SEQUENCE</scope>
    <source>
        <strain evidence="2">Farmed</strain>
    </source>
</reference>
<evidence type="ECO:0000313" key="2">
    <source>
        <dbReference type="EMBL" id="CAE1307775.1"/>
    </source>
</evidence>